<dbReference type="NCBIfam" id="TIGR02495">
    <property type="entry name" value="NrdG2"/>
    <property type="match status" value="1"/>
</dbReference>
<dbReference type="GO" id="GO:0051539">
    <property type="term" value="F:4 iron, 4 sulfur cluster binding"/>
    <property type="evidence" value="ECO:0007669"/>
    <property type="project" value="UniProtKB-KW"/>
</dbReference>
<dbReference type="InterPro" id="IPR006638">
    <property type="entry name" value="Elp3/MiaA/NifB-like_rSAM"/>
</dbReference>
<reference evidence="8 9" key="1">
    <citation type="journal article" date="2015" name="Nature">
        <title>rRNA introns, odd ribosomes, and small enigmatic genomes across a large radiation of phyla.</title>
        <authorList>
            <person name="Brown C.T."/>
            <person name="Hug L.A."/>
            <person name="Thomas B.C."/>
            <person name="Sharon I."/>
            <person name="Castelle C.J."/>
            <person name="Singh A."/>
            <person name="Wilkins M.J."/>
            <person name="Williams K.H."/>
            <person name="Banfield J.F."/>
        </authorList>
    </citation>
    <scope>NUCLEOTIDE SEQUENCE [LARGE SCALE GENOMIC DNA]</scope>
</reference>
<keyword evidence="6" id="KW-0411">Iron-sulfur</keyword>
<protein>
    <submittedName>
        <fullName evidence="8">Anaerobic ribonucleoside-triphosphate reductase activating protein</fullName>
    </submittedName>
</protein>
<comment type="caution">
    <text evidence="8">The sequence shown here is derived from an EMBL/GenBank/DDBJ whole genome shotgun (WGS) entry which is preliminary data.</text>
</comment>
<dbReference type="EMBL" id="LCPZ01000014">
    <property type="protein sequence ID" value="KKW08227.1"/>
    <property type="molecule type" value="Genomic_DNA"/>
</dbReference>
<evidence type="ECO:0000256" key="1">
    <source>
        <dbReference type="ARBA" id="ARBA00001966"/>
    </source>
</evidence>
<dbReference type="SMART" id="SM00729">
    <property type="entry name" value="Elp3"/>
    <property type="match status" value="1"/>
</dbReference>
<evidence type="ECO:0000256" key="3">
    <source>
        <dbReference type="ARBA" id="ARBA00022691"/>
    </source>
</evidence>
<keyword evidence="2" id="KW-0004">4Fe-4S</keyword>
<dbReference type="InterPro" id="IPR007197">
    <property type="entry name" value="rSAM"/>
</dbReference>
<dbReference type="PANTHER" id="PTHR30352">
    <property type="entry name" value="PYRUVATE FORMATE-LYASE-ACTIVATING ENZYME"/>
    <property type="match status" value="1"/>
</dbReference>
<evidence type="ECO:0000313" key="9">
    <source>
        <dbReference type="Proteomes" id="UP000033965"/>
    </source>
</evidence>
<dbReference type="Pfam" id="PF04055">
    <property type="entry name" value="Radical_SAM"/>
    <property type="match status" value="1"/>
</dbReference>
<dbReference type="Gene3D" id="3.20.20.70">
    <property type="entry name" value="Aldolase class I"/>
    <property type="match status" value="1"/>
</dbReference>
<dbReference type="GO" id="GO:0003824">
    <property type="term" value="F:catalytic activity"/>
    <property type="evidence" value="ECO:0007669"/>
    <property type="project" value="InterPro"/>
</dbReference>
<evidence type="ECO:0000256" key="2">
    <source>
        <dbReference type="ARBA" id="ARBA00022485"/>
    </source>
</evidence>
<dbReference type="PATRIC" id="fig|1618669.3.peg.464"/>
<dbReference type="SUPFAM" id="SSF102114">
    <property type="entry name" value="Radical SAM enzymes"/>
    <property type="match status" value="1"/>
</dbReference>
<proteinExistence type="predicted"/>
<dbReference type="PANTHER" id="PTHR30352:SF5">
    <property type="entry name" value="PYRUVATE FORMATE-LYASE 1-ACTIVATING ENZYME"/>
    <property type="match status" value="1"/>
</dbReference>
<dbReference type="SFLD" id="SFLDS00029">
    <property type="entry name" value="Radical_SAM"/>
    <property type="match status" value="1"/>
</dbReference>
<dbReference type="PROSITE" id="PS51918">
    <property type="entry name" value="RADICAL_SAM"/>
    <property type="match status" value="1"/>
</dbReference>
<dbReference type="GO" id="GO:0046872">
    <property type="term" value="F:metal ion binding"/>
    <property type="evidence" value="ECO:0007669"/>
    <property type="project" value="UniProtKB-KW"/>
</dbReference>
<evidence type="ECO:0000259" key="7">
    <source>
        <dbReference type="PROSITE" id="PS51918"/>
    </source>
</evidence>
<keyword evidence="4" id="KW-0479">Metal-binding</keyword>
<evidence type="ECO:0000256" key="5">
    <source>
        <dbReference type="ARBA" id="ARBA00023004"/>
    </source>
</evidence>
<evidence type="ECO:0000256" key="6">
    <source>
        <dbReference type="ARBA" id="ARBA00023014"/>
    </source>
</evidence>
<accession>A0A0G1Y006</accession>
<gene>
    <name evidence="8" type="ORF">UY44_C0014G0014</name>
</gene>
<name>A0A0G1Y006_9BACT</name>
<comment type="cofactor">
    <cofactor evidence="1">
        <name>[4Fe-4S] cluster</name>
        <dbReference type="ChEBI" id="CHEBI:49883"/>
    </cofactor>
</comment>
<dbReference type="SFLD" id="SFLDG01067">
    <property type="entry name" value="SPASM/twitch_domain_containing"/>
    <property type="match status" value="1"/>
</dbReference>
<dbReference type="InterPro" id="IPR034457">
    <property type="entry name" value="Organic_radical-activating"/>
</dbReference>
<sequence>MLIGGLQKTTLIDYPGKVACTVFLVGCNFRCPWCYSSELVLPEKIKNQPKISKKEFLSFLKGKKRLLDGVVVCGGEPTLNKDLPEFLNQIKDLGFLVKLDTNGSNPKMLERLIKQKLVDYVAMDIKAPLEAKSAKRKTKNYDRATGVKVNLRDIRKSIEIIKKSGIDYEFRSTIVSGIHAKEDIIQMARDIAPAKAYFLQNFRPEKTLDPKFEKIKPYPKYFLLEIKKQIQDSFRICGTR</sequence>
<evidence type="ECO:0000313" key="8">
    <source>
        <dbReference type="EMBL" id="KKW08227.1"/>
    </source>
</evidence>
<dbReference type="CDD" id="cd01335">
    <property type="entry name" value="Radical_SAM"/>
    <property type="match status" value="1"/>
</dbReference>
<evidence type="ECO:0000256" key="4">
    <source>
        <dbReference type="ARBA" id="ARBA00022723"/>
    </source>
</evidence>
<dbReference type="SFLD" id="SFLDG01094">
    <property type="entry name" value="Uncharacterised_Radical_SAM_Su"/>
    <property type="match status" value="1"/>
</dbReference>
<dbReference type="InterPro" id="IPR058240">
    <property type="entry name" value="rSAM_sf"/>
</dbReference>
<keyword evidence="5" id="KW-0408">Iron</keyword>
<dbReference type="Proteomes" id="UP000033965">
    <property type="component" value="Unassembled WGS sequence"/>
</dbReference>
<organism evidence="8 9">
    <name type="scientific">Candidatus Kaiserbacteria bacterium GW2011_GWA2_49_19</name>
    <dbReference type="NCBI Taxonomy" id="1618669"/>
    <lineage>
        <taxon>Bacteria</taxon>
        <taxon>Candidatus Kaiseribacteriota</taxon>
    </lineage>
</organism>
<dbReference type="InterPro" id="IPR012840">
    <property type="entry name" value="NrdG2"/>
</dbReference>
<dbReference type="AlphaFoldDB" id="A0A0G1Y006"/>
<dbReference type="InterPro" id="IPR013785">
    <property type="entry name" value="Aldolase_TIM"/>
</dbReference>
<keyword evidence="3" id="KW-0949">S-adenosyl-L-methionine</keyword>
<feature type="domain" description="Radical SAM core" evidence="7">
    <location>
        <begin position="13"/>
        <end position="235"/>
    </location>
</feature>